<feature type="transmembrane region" description="Helical" evidence="19">
    <location>
        <begin position="12"/>
        <end position="31"/>
    </location>
</feature>
<comment type="catalytic activity">
    <reaction evidence="1">
        <text>ATP + protein L-histidine = ADP + protein N-phospho-L-histidine.</text>
        <dbReference type="EC" id="2.7.13.3"/>
    </reaction>
</comment>
<organism evidence="21 22">
    <name type="scientific">Terrimonas rubra</name>
    <dbReference type="NCBI Taxonomy" id="1035890"/>
    <lineage>
        <taxon>Bacteria</taxon>
        <taxon>Pseudomonadati</taxon>
        <taxon>Bacteroidota</taxon>
        <taxon>Chitinophagia</taxon>
        <taxon>Chitinophagales</taxon>
        <taxon>Chitinophagaceae</taxon>
        <taxon>Terrimonas</taxon>
    </lineage>
</organism>
<evidence type="ECO:0000256" key="14">
    <source>
        <dbReference type="ARBA" id="ARBA00023004"/>
    </source>
</evidence>
<keyword evidence="22" id="KW-1185">Reference proteome</keyword>
<keyword evidence="19" id="KW-0472">Membrane</keyword>
<dbReference type="InterPro" id="IPR004358">
    <property type="entry name" value="Sig_transdc_His_kin-like_C"/>
</dbReference>
<keyword evidence="9" id="KW-0808">Transferase</keyword>
<evidence type="ECO:0000256" key="4">
    <source>
        <dbReference type="ARBA" id="ARBA00012438"/>
    </source>
</evidence>
<dbReference type="Pfam" id="PF02518">
    <property type="entry name" value="HATPase_c"/>
    <property type="match status" value="1"/>
</dbReference>
<evidence type="ECO:0000256" key="7">
    <source>
        <dbReference type="ARBA" id="ARBA00022490"/>
    </source>
</evidence>
<evidence type="ECO:0000256" key="10">
    <source>
        <dbReference type="ARBA" id="ARBA00022723"/>
    </source>
</evidence>
<dbReference type="PANTHER" id="PTHR24421:SF10">
    <property type="entry name" value="NITRATE_NITRITE SENSOR PROTEIN NARQ"/>
    <property type="match status" value="1"/>
</dbReference>
<dbReference type="InterPro" id="IPR036890">
    <property type="entry name" value="HATPase_C_sf"/>
</dbReference>
<comment type="function">
    <text evidence="17">Member of the two-component regulatory system NreB/NreC involved in the control of dissimilatory nitrate/nitrite reduction in response to oxygen. NreB functions as a direct oxygen sensor histidine kinase which is autophosphorylated, in the absence of oxygen, probably at the conserved histidine residue, and transfers its phosphate group probably to a conserved aspartate residue of NreC. NreB/NreC activates the expression of the nitrate (narGHJI) and nitrite (nir) reductase operons, as well as the putative nitrate transporter gene narT.</text>
</comment>
<keyword evidence="13" id="KW-0067">ATP-binding</keyword>
<dbReference type="Proteomes" id="UP001597511">
    <property type="component" value="Unassembled WGS sequence"/>
</dbReference>
<accession>A0ABW6AAQ1</accession>
<dbReference type="Gene3D" id="1.20.5.1930">
    <property type="match status" value="1"/>
</dbReference>
<evidence type="ECO:0000256" key="12">
    <source>
        <dbReference type="ARBA" id="ARBA00022777"/>
    </source>
</evidence>
<comment type="caution">
    <text evidence="21">The sequence shown here is derived from an EMBL/GenBank/DDBJ whole genome shotgun (WGS) entry which is preliminary data.</text>
</comment>
<dbReference type="PANTHER" id="PTHR24421">
    <property type="entry name" value="NITRATE/NITRITE SENSOR PROTEIN NARX-RELATED"/>
    <property type="match status" value="1"/>
</dbReference>
<keyword evidence="19" id="KW-0812">Transmembrane</keyword>
<name>A0ABW6AAQ1_9BACT</name>
<proteinExistence type="predicted"/>
<dbReference type="SMART" id="SM00387">
    <property type="entry name" value="HATPase_c"/>
    <property type="match status" value="1"/>
</dbReference>
<comment type="subcellular location">
    <subcellularLocation>
        <location evidence="3">Cytoplasm</location>
    </subcellularLocation>
</comment>
<keyword evidence="14" id="KW-0408">Iron</keyword>
<keyword evidence="10" id="KW-0479">Metal-binding</keyword>
<keyword evidence="19" id="KW-1133">Transmembrane helix</keyword>
<evidence type="ECO:0000256" key="13">
    <source>
        <dbReference type="ARBA" id="ARBA00022840"/>
    </source>
</evidence>
<evidence type="ECO:0000256" key="2">
    <source>
        <dbReference type="ARBA" id="ARBA00001966"/>
    </source>
</evidence>
<dbReference type="PRINTS" id="PR00344">
    <property type="entry name" value="BCTRLSENSOR"/>
</dbReference>
<dbReference type="InterPro" id="IPR003594">
    <property type="entry name" value="HATPase_dom"/>
</dbReference>
<evidence type="ECO:0000256" key="8">
    <source>
        <dbReference type="ARBA" id="ARBA00022553"/>
    </source>
</evidence>
<evidence type="ECO:0000259" key="20">
    <source>
        <dbReference type="PROSITE" id="PS50109"/>
    </source>
</evidence>
<sequence>MFKYISEAEWYLIGASLLFVLFFSLFIYFLYRIKEKQNNFLNKEKSLKSQFSETLLQSQLEIKEETLQHISQELHDNLGQVASLIKIHLNTLQLHDTAKAAEKIDDTKELVRQLIFDIKSLSLSLGTNKIQQIGLAKALRLEIQRLKKLEQFTISYSGVEEVSGLNADKAIILYRMFQEICNNIIKHSKAKHIHVLLTVSNNLLTLVVHDDGIGFDPALLEGNGSGLDNLRNRAQLIKSNLTIASTPDKGTTISIILPLNHVAPEPDNKVSFS</sequence>
<dbReference type="RefSeq" id="WP_386100504.1">
    <property type="nucleotide sequence ID" value="NZ_JBHUOZ010000003.1"/>
</dbReference>
<evidence type="ECO:0000256" key="11">
    <source>
        <dbReference type="ARBA" id="ARBA00022741"/>
    </source>
</evidence>
<keyword evidence="16" id="KW-0411">Iron-sulfur</keyword>
<evidence type="ECO:0000256" key="6">
    <source>
        <dbReference type="ARBA" id="ARBA00022485"/>
    </source>
</evidence>
<dbReference type="Gene3D" id="3.30.565.10">
    <property type="entry name" value="Histidine kinase-like ATPase, C-terminal domain"/>
    <property type="match status" value="1"/>
</dbReference>
<evidence type="ECO:0000313" key="22">
    <source>
        <dbReference type="Proteomes" id="UP001597511"/>
    </source>
</evidence>
<evidence type="ECO:0000256" key="18">
    <source>
        <dbReference type="ARBA" id="ARBA00030800"/>
    </source>
</evidence>
<evidence type="ECO:0000256" key="1">
    <source>
        <dbReference type="ARBA" id="ARBA00000085"/>
    </source>
</evidence>
<dbReference type="Pfam" id="PF07730">
    <property type="entry name" value="HisKA_3"/>
    <property type="match status" value="1"/>
</dbReference>
<evidence type="ECO:0000256" key="16">
    <source>
        <dbReference type="ARBA" id="ARBA00023014"/>
    </source>
</evidence>
<dbReference type="SUPFAM" id="SSF55874">
    <property type="entry name" value="ATPase domain of HSP90 chaperone/DNA topoisomerase II/histidine kinase"/>
    <property type="match status" value="1"/>
</dbReference>
<gene>
    <name evidence="21" type="ORF">ACFS6H_14930</name>
</gene>
<comment type="cofactor">
    <cofactor evidence="2">
        <name>[4Fe-4S] cluster</name>
        <dbReference type="ChEBI" id="CHEBI:49883"/>
    </cofactor>
</comment>
<keyword evidence="8" id="KW-0597">Phosphoprotein</keyword>
<evidence type="ECO:0000256" key="3">
    <source>
        <dbReference type="ARBA" id="ARBA00004496"/>
    </source>
</evidence>
<keyword evidence="7" id="KW-0963">Cytoplasm</keyword>
<protein>
    <recommendedName>
        <fullName evidence="5">Oxygen sensor histidine kinase NreB</fullName>
        <ecNumber evidence="4">2.7.13.3</ecNumber>
    </recommendedName>
    <alternativeName>
        <fullName evidence="18">Nitrogen regulation protein B</fullName>
    </alternativeName>
</protein>
<evidence type="ECO:0000256" key="9">
    <source>
        <dbReference type="ARBA" id="ARBA00022679"/>
    </source>
</evidence>
<dbReference type="InterPro" id="IPR050482">
    <property type="entry name" value="Sensor_HK_TwoCompSys"/>
</dbReference>
<dbReference type="CDD" id="cd16917">
    <property type="entry name" value="HATPase_UhpB-NarQ-NarX-like"/>
    <property type="match status" value="1"/>
</dbReference>
<dbReference type="InterPro" id="IPR011712">
    <property type="entry name" value="Sig_transdc_His_kin_sub3_dim/P"/>
</dbReference>
<dbReference type="GO" id="GO:0016301">
    <property type="term" value="F:kinase activity"/>
    <property type="evidence" value="ECO:0007669"/>
    <property type="project" value="UniProtKB-KW"/>
</dbReference>
<evidence type="ECO:0000256" key="15">
    <source>
        <dbReference type="ARBA" id="ARBA00023012"/>
    </source>
</evidence>
<keyword evidence="11" id="KW-0547">Nucleotide-binding</keyword>
<evidence type="ECO:0000313" key="21">
    <source>
        <dbReference type="EMBL" id="MFD2921017.1"/>
    </source>
</evidence>
<keyword evidence="15" id="KW-0902">Two-component regulatory system</keyword>
<keyword evidence="12 21" id="KW-0418">Kinase</keyword>
<feature type="domain" description="Histidine kinase" evidence="20">
    <location>
        <begin position="69"/>
        <end position="261"/>
    </location>
</feature>
<keyword evidence="6" id="KW-0004">4Fe-4S</keyword>
<evidence type="ECO:0000256" key="19">
    <source>
        <dbReference type="SAM" id="Phobius"/>
    </source>
</evidence>
<evidence type="ECO:0000256" key="17">
    <source>
        <dbReference type="ARBA" id="ARBA00024827"/>
    </source>
</evidence>
<dbReference type="EC" id="2.7.13.3" evidence="4"/>
<dbReference type="InterPro" id="IPR005467">
    <property type="entry name" value="His_kinase_dom"/>
</dbReference>
<reference evidence="22" key="1">
    <citation type="journal article" date="2019" name="Int. J. Syst. Evol. Microbiol.">
        <title>The Global Catalogue of Microorganisms (GCM) 10K type strain sequencing project: providing services to taxonomists for standard genome sequencing and annotation.</title>
        <authorList>
            <consortium name="The Broad Institute Genomics Platform"/>
            <consortium name="The Broad Institute Genome Sequencing Center for Infectious Disease"/>
            <person name="Wu L."/>
            <person name="Ma J."/>
        </authorList>
    </citation>
    <scope>NUCLEOTIDE SEQUENCE [LARGE SCALE GENOMIC DNA]</scope>
    <source>
        <strain evidence="22">KCTC 23299</strain>
    </source>
</reference>
<evidence type="ECO:0000256" key="5">
    <source>
        <dbReference type="ARBA" id="ARBA00017322"/>
    </source>
</evidence>
<dbReference type="PROSITE" id="PS50109">
    <property type="entry name" value="HIS_KIN"/>
    <property type="match status" value="1"/>
</dbReference>
<dbReference type="EMBL" id="JBHUOZ010000003">
    <property type="protein sequence ID" value="MFD2921017.1"/>
    <property type="molecule type" value="Genomic_DNA"/>
</dbReference>